<evidence type="ECO:0000256" key="1">
    <source>
        <dbReference type="SAM" id="MobiDB-lite"/>
    </source>
</evidence>
<evidence type="ECO:0000313" key="3">
    <source>
        <dbReference type="Proteomes" id="UP001501074"/>
    </source>
</evidence>
<accession>A0ABP7AGQ3</accession>
<feature type="region of interest" description="Disordered" evidence="1">
    <location>
        <begin position="91"/>
        <end position="110"/>
    </location>
</feature>
<dbReference type="EMBL" id="BAAAZO010000011">
    <property type="protein sequence ID" value="GAA3632074.1"/>
    <property type="molecule type" value="Genomic_DNA"/>
</dbReference>
<comment type="caution">
    <text evidence="2">The sequence shown here is derived from an EMBL/GenBank/DDBJ whole genome shotgun (WGS) entry which is preliminary data.</text>
</comment>
<proteinExistence type="predicted"/>
<name>A0ABP7AGQ3_9ACTN</name>
<keyword evidence="3" id="KW-1185">Reference proteome</keyword>
<sequence>MLLLVAKICTGPQHPPSAAEWVNAPQPDGFLHIEPPGIRATVCHERLAWAAELRSLGLYRPDDCGDWVREGNTRPSGCHVALNNAEAPSRFTGGMTWSQAPRTAPYPLTS</sequence>
<dbReference type="Proteomes" id="UP001501074">
    <property type="component" value="Unassembled WGS sequence"/>
</dbReference>
<gene>
    <name evidence="2" type="ORF">GCM10022223_57740</name>
</gene>
<protein>
    <submittedName>
        <fullName evidence="2">Uncharacterized protein</fullName>
    </submittedName>
</protein>
<evidence type="ECO:0000313" key="2">
    <source>
        <dbReference type="EMBL" id="GAA3632074.1"/>
    </source>
</evidence>
<reference evidence="3" key="1">
    <citation type="journal article" date="2019" name="Int. J. Syst. Evol. Microbiol.">
        <title>The Global Catalogue of Microorganisms (GCM) 10K type strain sequencing project: providing services to taxonomists for standard genome sequencing and annotation.</title>
        <authorList>
            <consortium name="The Broad Institute Genomics Platform"/>
            <consortium name="The Broad Institute Genome Sequencing Center for Infectious Disease"/>
            <person name="Wu L."/>
            <person name="Ma J."/>
        </authorList>
    </citation>
    <scope>NUCLEOTIDE SEQUENCE [LARGE SCALE GENOMIC DNA]</scope>
    <source>
        <strain evidence="3">JCM 16902</strain>
    </source>
</reference>
<organism evidence="2 3">
    <name type="scientific">Kineosporia mesophila</name>
    <dbReference type="NCBI Taxonomy" id="566012"/>
    <lineage>
        <taxon>Bacteria</taxon>
        <taxon>Bacillati</taxon>
        <taxon>Actinomycetota</taxon>
        <taxon>Actinomycetes</taxon>
        <taxon>Kineosporiales</taxon>
        <taxon>Kineosporiaceae</taxon>
        <taxon>Kineosporia</taxon>
    </lineage>
</organism>